<comment type="caution">
    <text evidence="1">The sequence shown here is derived from an EMBL/GenBank/DDBJ whole genome shotgun (WGS) entry which is preliminary data.</text>
</comment>
<evidence type="ECO:0000313" key="1">
    <source>
        <dbReference type="EMBL" id="MDA5195122.1"/>
    </source>
</evidence>
<accession>A0A9X3Z8E1</accession>
<reference evidence="1" key="1">
    <citation type="submission" date="2022-08" db="EMBL/GenBank/DDBJ databases">
        <authorList>
            <person name="Vandamme P."/>
            <person name="Hettiarachchi A."/>
            <person name="Peeters C."/>
            <person name="Cnockaert M."/>
            <person name="Carlier A."/>
        </authorList>
    </citation>
    <scope>NUCLEOTIDE SEQUENCE</scope>
    <source>
        <strain evidence="1">LMG 31809</strain>
    </source>
</reference>
<keyword evidence="2" id="KW-1185">Reference proteome</keyword>
<protein>
    <submittedName>
        <fullName evidence="1">Uncharacterized protein</fullName>
    </submittedName>
</protein>
<dbReference type="EMBL" id="JANWOI010000006">
    <property type="protein sequence ID" value="MDA5195122.1"/>
    <property type="molecule type" value="Genomic_DNA"/>
</dbReference>
<dbReference type="Proteomes" id="UP001141619">
    <property type="component" value="Unassembled WGS sequence"/>
</dbReference>
<gene>
    <name evidence="1" type="ORF">NYP16_14310</name>
</gene>
<proteinExistence type="predicted"/>
<dbReference type="AlphaFoldDB" id="A0A9X3Z8E1"/>
<sequence length="99" mass="11016">MSISRRRSKASEEALDDQLGELDRITDRADLRSDGVTLTLDLKPLASELESSPKPIVLTHTVPMEIQRRDVEMRLVLRGSSPFSSGISLQHSGPSYPRD</sequence>
<organism evidence="1 2">
    <name type="scientific">Govanella unica</name>
    <dbReference type="NCBI Taxonomy" id="2975056"/>
    <lineage>
        <taxon>Bacteria</taxon>
        <taxon>Pseudomonadati</taxon>
        <taxon>Pseudomonadota</taxon>
        <taxon>Alphaproteobacteria</taxon>
        <taxon>Emcibacterales</taxon>
        <taxon>Govanellaceae</taxon>
        <taxon>Govanella</taxon>
    </lineage>
</organism>
<reference evidence="1" key="2">
    <citation type="journal article" date="2023" name="Syst. Appl. Microbiol.">
        <title>Govania unica gen. nov., sp. nov., a rare biosphere bacterium that represents a novel family in the class Alphaproteobacteria.</title>
        <authorList>
            <person name="Vandamme P."/>
            <person name="Peeters C."/>
            <person name="Hettiarachchi A."/>
            <person name="Cnockaert M."/>
            <person name="Carlier A."/>
        </authorList>
    </citation>
    <scope>NUCLEOTIDE SEQUENCE</scope>
    <source>
        <strain evidence="1">LMG 31809</strain>
    </source>
</reference>
<dbReference type="RefSeq" id="WP_274944837.1">
    <property type="nucleotide sequence ID" value="NZ_JANWOI010000006.1"/>
</dbReference>
<name>A0A9X3Z8E1_9PROT</name>
<evidence type="ECO:0000313" key="2">
    <source>
        <dbReference type="Proteomes" id="UP001141619"/>
    </source>
</evidence>